<evidence type="ECO:0000313" key="3">
    <source>
        <dbReference type="EMBL" id="KAG7555731.1"/>
    </source>
</evidence>
<feature type="domain" description="Reverse transcriptase zinc-binding" evidence="2">
    <location>
        <begin position="108"/>
        <end position="200"/>
    </location>
</feature>
<dbReference type="EMBL" id="JAEFBJ010000011">
    <property type="protein sequence ID" value="KAG7555731.1"/>
    <property type="molecule type" value="Genomic_DNA"/>
</dbReference>
<evidence type="ECO:0000313" key="4">
    <source>
        <dbReference type="Proteomes" id="UP000694251"/>
    </source>
</evidence>
<evidence type="ECO:0000259" key="2">
    <source>
        <dbReference type="Pfam" id="PF13966"/>
    </source>
</evidence>
<dbReference type="Pfam" id="PF13456">
    <property type="entry name" value="RVT_3"/>
    <property type="match status" value="1"/>
</dbReference>
<dbReference type="GO" id="GO:0003676">
    <property type="term" value="F:nucleic acid binding"/>
    <property type="evidence" value="ECO:0007669"/>
    <property type="project" value="InterPro"/>
</dbReference>
<dbReference type="InterPro" id="IPR026960">
    <property type="entry name" value="RVT-Znf"/>
</dbReference>
<dbReference type="InterPro" id="IPR002156">
    <property type="entry name" value="RNaseH_domain"/>
</dbReference>
<dbReference type="PANTHER" id="PTHR34146:SF3">
    <property type="entry name" value="POLYNUCLEOTIDYL TRANSFERASE, RIBONUCLEASE H-LIKE SUPERFAMILY PROTEIN"/>
    <property type="match status" value="1"/>
</dbReference>
<dbReference type="PANTHER" id="PTHR34146">
    <property type="entry name" value="POLYNUCLEOTIDYL TRANSFERASE, RIBONUCLEASE H-LIKE SUPERFAMILY PROTEIN-RELATED"/>
    <property type="match status" value="1"/>
</dbReference>
<gene>
    <name evidence="3" type="ORF">ISN44_As11g018380</name>
</gene>
<dbReference type="Proteomes" id="UP000694251">
    <property type="component" value="Chromosome 11"/>
</dbReference>
<sequence length="450" mass="52307">MTERQMTIIKTRCVNRLEPSSPPPPPPPPQQDILIPPILLVSLRSDDEFIRERRIKEEMNEPNLNEWDDTKLHDRVHPEDIPIIKNTRLRLFKAPDVPTWIFTKDGQYSVKSGYHQLTKPGTEHFLPNHTMTTLWKQLWKLNIPPKIKHFWWRVMHNALPVANNLARRRLKVIPDCIFCGDAQESILHLLFQCRFAKEVWELSPLHIEPGQLESRDLLDDIMQYLFKSSNQAMSKEYLFPFIGWRLWKARNELFFNNKRWAIPEIIHNAMMDFKLWTDSQAIPNISLLKHGKPKATTLQEIMHHTSSFVCCVDASWLDSQSRAGIGWILYSPQGRCVLRGFSSVAPVTTALEAEALALKEALFHLRRLNYVDVTFCGDSMLLYCDLEKIKKMPHSVPGCLEIQSYLDDITALSLNSFDFKFICRNDNSVADLLAKSARSQNLPFTISWEY</sequence>
<evidence type="ECO:0000259" key="1">
    <source>
        <dbReference type="Pfam" id="PF13456"/>
    </source>
</evidence>
<name>A0A8T1ZAZ0_ARASU</name>
<protein>
    <submittedName>
        <fullName evidence="3">Ribonuclease H-like superfamily</fullName>
    </submittedName>
</protein>
<dbReference type="OrthoDB" id="1113032at2759"/>
<accession>A0A8T1ZAZ0</accession>
<dbReference type="CDD" id="cd06222">
    <property type="entry name" value="RNase_H_like"/>
    <property type="match status" value="1"/>
</dbReference>
<dbReference type="InterPro" id="IPR044730">
    <property type="entry name" value="RNase_H-like_dom_plant"/>
</dbReference>
<reference evidence="3 4" key="1">
    <citation type="submission" date="2020-12" db="EMBL/GenBank/DDBJ databases">
        <title>Concerted genomic and epigenomic changes stabilize Arabidopsis allopolyploids.</title>
        <authorList>
            <person name="Chen Z."/>
        </authorList>
    </citation>
    <scope>NUCLEOTIDE SEQUENCE [LARGE SCALE GENOMIC DNA]</scope>
    <source>
        <strain evidence="3">As9502</strain>
        <tissue evidence="3">Leaf</tissue>
    </source>
</reference>
<comment type="caution">
    <text evidence="3">The sequence shown here is derived from an EMBL/GenBank/DDBJ whole genome shotgun (WGS) entry which is preliminary data.</text>
</comment>
<organism evidence="3 4">
    <name type="scientific">Arabidopsis suecica</name>
    <name type="common">Swedish thale-cress</name>
    <name type="synonym">Cardaminopsis suecica</name>
    <dbReference type="NCBI Taxonomy" id="45249"/>
    <lineage>
        <taxon>Eukaryota</taxon>
        <taxon>Viridiplantae</taxon>
        <taxon>Streptophyta</taxon>
        <taxon>Embryophyta</taxon>
        <taxon>Tracheophyta</taxon>
        <taxon>Spermatophyta</taxon>
        <taxon>Magnoliopsida</taxon>
        <taxon>eudicotyledons</taxon>
        <taxon>Gunneridae</taxon>
        <taxon>Pentapetalae</taxon>
        <taxon>rosids</taxon>
        <taxon>malvids</taxon>
        <taxon>Brassicales</taxon>
        <taxon>Brassicaceae</taxon>
        <taxon>Camelineae</taxon>
        <taxon>Arabidopsis</taxon>
    </lineage>
</organism>
<feature type="domain" description="RNase H type-1" evidence="1">
    <location>
        <begin position="312"/>
        <end position="437"/>
    </location>
</feature>
<dbReference type="Pfam" id="PF13966">
    <property type="entry name" value="zf-RVT"/>
    <property type="match status" value="1"/>
</dbReference>
<dbReference type="AlphaFoldDB" id="A0A8T1ZAZ0"/>
<dbReference type="GO" id="GO:0004523">
    <property type="term" value="F:RNA-DNA hybrid ribonuclease activity"/>
    <property type="evidence" value="ECO:0007669"/>
    <property type="project" value="InterPro"/>
</dbReference>
<proteinExistence type="predicted"/>
<keyword evidence="4" id="KW-1185">Reference proteome</keyword>